<dbReference type="Pfam" id="PF02752">
    <property type="entry name" value="Arrestin_C"/>
    <property type="match status" value="1"/>
</dbReference>
<dbReference type="Pfam" id="PF00339">
    <property type="entry name" value="Arrestin_N"/>
    <property type="match status" value="1"/>
</dbReference>
<dbReference type="InterPro" id="IPR014752">
    <property type="entry name" value="Arrestin-like_C"/>
</dbReference>
<dbReference type="GeneID" id="110981760"/>
<dbReference type="AlphaFoldDB" id="A0A8B7YVH5"/>
<evidence type="ECO:0000313" key="5">
    <source>
        <dbReference type="RefSeq" id="XP_022095321.1"/>
    </source>
</evidence>
<dbReference type="GO" id="GO:0015031">
    <property type="term" value="P:protein transport"/>
    <property type="evidence" value="ECO:0007669"/>
    <property type="project" value="TreeGrafter"/>
</dbReference>
<evidence type="ECO:0000313" key="4">
    <source>
        <dbReference type="Proteomes" id="UP000694845"/>
    </source>
</evidence>
<accession>A0A8B7YVH5</accession>
<evidence type="ECO:0000256" key="2">
    <source>
        <dbReference type="SAM" id="MobiDB-lite"/>
    </source>
</evidence>
<feature type="domain" description="Arrestin C-terminal-like" evidence="3">
    <location>
        <begin position="180"/>
        <end position="301"/>
    </location>
</feature>
<protein>
    <submittedName>
        <fullName evidence="5">Arrestin domain-containing protein 1-like</fullName>
    </submittedName>
</protein>
<dbReference type="SMART" id="SM01017">
    <property type="entry name" value="Arrestin_C"/>
    <property type="match status" value="1"/>
</dbReference>
<reference evidence="5" key="1">
    <citation type="submission" date="2025-08" db="UniProtKB">
        <authorList>
            <consortium name="RefSeq"/>
        </authorList>
    </citation>
    <scope>IDENTIFICATION</scope>
</reference>
<dbReference type="KEGG" id="aplc:110981760"/>
<organism evidence="4 5">
    <name type="scientific">Acanthaster planci</name>
    <name type="common">Crown-of-thorns starfish</name>
    <dbReference type="NCBI Taxonomy" id="133434"/>
    <lineage>
        <taxon>Eukaryota</taxon>
        <taxon>Metazoa</taxon>
        <taxon>Echinodermata</taxon>
        <taxon>Eleutherozoa</taxon>
        <taxon>Asterozoa</taxon>
        <taxon>Asteroidea</taxon>
        <taxon>Valvatacea</taxon>
        <taxon>Valvatida</taxon>
        <taxon>Acanthasteridae</taxon>
        <taxon>Acanthaster</taxon>
    </lineage>
</organism>
<sequence>MGKITNLAIIFNGDVDVFSPGDIIKGQVILQIESATERGLENVKGIWLQFRGESRIEIKRNNQLRDVLDEGYFDTTQVLFGTGTETPDVKNLNVPSGQQVFPFAIRLPDDRLPAAFEEQLGYVRYKVKATISLIRYLRNKEYKTERYFSVIGPKVDLNSMSGLQIPVTCDVTSRGWFGCGPPVSTITLNLPKQGYVPGESINITGRVDNQSGSDQFSIRVKLIQEVNFLFTNCTTSIERVLAKIDSKLVCPKRKVSHLSVGPLRIPPVPPSGLPGCSLINIEYFILCKDRKFPLKIGTVPLRPAGGKRRQRAPVATGGQLAPDQDTDDDAPPRYEEVVSVTDRLAYEISKDDFFSGGEFFPRYPYFERTGDLAVVSHLKNL</sequence>
<dbReference type="RefSeq" id="XP_022095321.1">
    <property type="nucleotide sequence ID" value="XM_022239629.1"/>
</dbReference>
<comment type="similarity">
    <text evidence="1">Belongs to the arrestin family.</text>
</comment>
<evidence type="ECO:0000256" key="1">
    <source>
        <dbReference type="ARBA" id="ARBA00005298"/>
    </source>
</evidence>
<dbReference type="Gene3D" id="2.60.40.640">
    <property type="match status" value="2"/>
</dbReference>
<evidence type="ECO:0000259" key="3">
    <source>
        <dbReference type="SMART" id="SM01017"/>
    </source>
</evidence>
<feature type="region of interest" description="Disordered" evidence="2">
    <location>
        <begin position="303"/>
        <end position="333"/>
    </location>
</feature>
<dbReference type="InterPro" id="IPR011021">
    <property type="entry name" value="Arrestin-like_N"/>
</dbReference>
<gene>
    <name evidence="5" type="primary">LOC110981760</name>
</gene>
<dbReference type="OrthoDB" id="2333384at2759"/>
<keyword evidence="4" id="KW-1185">Reference proteome</keyword>
<dbReference type="InterPro" id="IPR014756">
    <property type="entry name" value="Ig_E-set"/>
</dbReference>
<name>A0A8B7YVH5_ACAPL</name>
<dbReference type="PANTHER" id="PTHR11188">
    <property type="entry name" value="ARRESTIN DOMAIN CONTAINING PROTEIN"/>
    <property type="match status" value="1"/>
</dbReference>
<dbReference type="PANTHER" id="PTHR11188:SF17">
    <property type="entry name" value="FI21816P1"/>
    <property type="match status" value="1"/>
</dbReference>
<dbReference type="InterPro" id="IPR050357">
    <property type="entry name" value="Arrestin_domain-protein"/>
</dbReference>
<dbReference type="Proteomes" id="UP000694845">
    <property type="component" value="Unplaced"/>
</dbReference>
<proteinExistence type="inferred from homology"/>
<dbReference type="OMA" id="TLMLKTR"/>
<dbReference type="GO" id="GO:0005737">
    <property type="term" value="C:cytoplasm"/>
    <property type="evidence" value="ECO:0007669"/>
    <property type="project" value="TreeGrafter"/>
</dbReference>
<dbReference type="SUPFAM" id="SSF81296">
    <property type="entry name" value="E set domains"/>
    <property type="match status" value="2"/>
</dbReference>
<dbReference type="InterPro" id="IPR011022">
    <property type="entry name" value="Arrestin_C-like"/>
</dbReference>